<dbReference type="SUPFAM" id="SSF63446">
    <property type="entry name" value="Type I dockerin domain"/>
    <property type="match status" value="1"/>
</dbReference>
<evidence type="ECO:0000256" key="4">
    <source>
        <dbReference type="ARBA" id="ARBA00022723"/>
    </source>
</evidence>
<dbReference type="GO" id="GO:0030198">
    <property type="term" value="P:extracellular matrix organization"/>
    <property type="evidence" value="ECO:0007669"/>
    <property type="project" value="TreeGrafter"/>
</dbReference>
<keyword evidence="7" id="KW-0862">Zinc</keyword>
<dbReference type="Gene3D" id="3.40.390.10">
    <property type="entry name" value="Collagenase (Catalytic Domain)"/>
    <property type="match status" value="1"/>
</dbReference>
<keyword evidence="3" id="KW-0645">Protease</keyword>
<feature type="signal peptide" evidence="9">
    <location>
        <begin position="1"/>
        <end position="18"/>
    </location>
</feature>
<organism evidence="11 12">
    <name type="scientific">Pseudobythopirellula maris</name>
    <dbReference type="NCBI Taxonomy" id="2527991"/>
    <lineage>
        <taxon>Bacteria</taxon>
        <taxon>Pseudomonadati</taxon>
        <taxon>Planctomycetota</taxon>
        <taxon>Planctomycetia</taxon>
        <taxon>Pirellulales</taxon>
        <taxon>Lacipirellulaceae</taxon>
        <taxon>Pseudobythopirellula</taxon>
    </lineage>
</organism>
<evidence type="ECO:0000256" key="7">
    <source>
        <dbReference type="ARBA" id="ARBA00022833"/>
    </source>
</evidence>
<evidence type="ECO:0000256" key="2">
    <source>
        <dbReference type="ARBA" id="ARBA00010370"/>
    </source>
</evidence>
<dbReference type="GO" id="GO:0000272">
    <property type="term" value="P:polysaccharide catabolic process"/>
    <property type="evidence" value="ECO:0007669"/>
    <property type="project" value="InterPro"/>
</dbReference>
<keyword evidence="6" id="KW-0378">Hydrolase</keyword>
<dbReference type="PANTHER" id="PTHR10201:SF291">
    <property type="entry name" value="MATRIX METALLOPROTEINASE 1, ISOFORM C-RELATED"/>
    <property type="match status" value="1"/>
</dbReference>
<dbReference type="GO" id="GO:0004222">
    <property type="term" value="F:metalloendopeptidase activity"/>
    <property type="evidence" value="ECO:0007669"/>
    <property type="project" value="InterPro"/>
</dbReference>
<gene>
    <name evidence="11" type="ORF">Mal64_18120</name>
</gene>
<dbReference type="InterPro" id="IPR024079">
    <property type="entry name" value="MetalloPept_cat_dom_sf"/>
</dbReference>
<feature type="chain" id="PRO_5022701895" evidence="9">
    <location>
        <begin position="19"/>
        <end position="482"/>
    </location>
</feature>
<dbReference type="Gene3D" id="1.10.1330.10">
    <property type="entry name" value="Dockerin domain"/>
    <property type="match status" value="1"/>
</dbReference>
<protein>
    <submittedName>
        <fullName evidence="11">Matrixin</fullName>
    </submittedName>
</protein>
<comment type="cofactor">
    <cofactor evidence="1">
        <name>Zn(2+)</name>
        <dbReference type="ChEBI" id="CHEBI:29105"/>
    </cofactor>
</comment>
<dbReference type="InterPro" id="IPR007280">
    <property type="entry name" value="Peptidase_C_arc/bac"/>
</dbReference>
<dbReference type="InterPro" id="IPR018247">
    <property type="entry name" value="EF_Hand_1_Ca_BS"/>
</dbReference>
<dbReference type="Gene3D" id="2.60.120.380">
    <property type="match status" value="1"/>
</dbReference>
<evidence type="ECO:0000256" key="6">
    <source>
        <dbReference type="ARBA" id="ARBA00022801"/>
    </source>
</evidence>
<comment type="similarity">
    <text evidence="2">Belongs to the peptidase M10A family.</text>
</comment>
<dbReference type="PANTHER" id="PTHR10201">
    <property type="entry name" value="MATRIX METALLOPROTEINASE"/>
    <property type="match status" value="1"/>
</dbReference>
<dbReference type="GO" id="GO:0031012">
    <property type="term" value="C:extracellular matrix"/>
    <property type="evidence" value="ECO:0007669"/>
    <property type="project" value="InterPro"/>
</dbReference>
<dbReference type="PRINTS" id="PR00138">
    <property type="entry name" value="MATRIXIN"/>
</dbReference>
<sequence precursor="true">MLLVAALAVVAAGAAAEAYEAASRWTTTSHGSTGEWGDPAAVRWSLVPNGTIIGGQGPSDLIAKLDDYFDVTSPTGDLTTRPWFPIFQQSFDRWEELSGLTFHYESNDDGGAIGSSGSPSGQIGVRGDIRIGGATIDGENGLFGYSYFPNHSDMVLDSEEESLFTYAAIDHRQFRNLLMHEIGHGLGLEHVSSEDAAFLLDATLSVQFDGPQHDDLLGVHALYGDRLEKTFGGLGNNTVSTSASLGALAPGGVLEIGYGAGENPLTIDANATDFVSVSNQYDYDYYTFSVEAPTTIDLVLTPLGGVFDMGGETVDSRAASNLELSLIALGGSLVLAEAKSAPTGAAESLLGYELTQAGDYFVRVRGFDLTNHHSEIDGAQLYGLRLTSEATAPALPGDYNGDGFVDSADFTVWRDTRDSSVSPYSGADGDGDGVVGAGDYTVWVDHFGQALPSASHSVPEPSALTLLAVSGVFLGRRRAQHA</sequence>
<dbReference type="GO" id="GO:0006508">
    <property type="term" value="P:proteolysis"/>
    <property type="evidence" value="ECO:0007669"/>
    <property type="project" value="UniProtKB-KW"/>
</dbReference>
<dbReference type="Proteomes" id="UP000315440">
    <property type="component" value="Unassembled WGS sequence"/>
</dbReference>
<keyword evidence="4" id="KW-0479">Metal-binding</keyword>
<dbReference type="Pfam" id="PF04151">
    <property type="entry name" value="PPC"/>
    <property type="match status" value="1"/>
</dbReference>
<dbReference type="GO" id="GO:0008270">
    <property type="term" value="F:zinc ion binding"/>
    <property type="evidence" value="ECO:0007669"/>
    <property type="project" value="InterPro"/>
</dbReference>
<dbReference type="InterPro" id="IPR036439">
    <property type="entry name" value="Dockerin_dom_sf"/>
</dbReference>
<dbReference type="PROSITE" id="PS00018">
    <property type="entry name" value="EF_HAND_1"/>
    <property type="match status" value="2"/>
</dbReference>
<keyword evidence="8" id="KW-0482">Metalloprotease</keyword>
<dbReference type="EMBL" id="SJPQ01000002">
    <property type="protein sequence ID" value="TWT88333.1"/>
    <property type="molecule type" value="Genomic_DNA"/>
</dbReference>
<dbReference type="InterPro" id="IPR006026">
    <property type="entry name" value="Peptidase_Metallo"/>
</dbReference>
<dbReference type="GO" id="GO:0005615">
    <property type="term" value="C:extracellular space"/>
    <property type="evidence" value="ECO:0007669"/>
    <property type="project" value="TreeGrafter"/>
</dbReference>
<evidence type="ECO:0000313" key="12">
    <source>
        <dbReference type="Proteomes" id="UP000315440"/>
    </source>
</evidence>
<accession>A0A5C5ZPM4</accession>
<feature type="domain" description="Peptidase metallopeptidase" evidence="10">
    <location>
        <begin position="49"/>
        <end position="225"/>
    </location>
</feature>
<dbReference type="InterPro" id="IPR001818">
    <property type="entry name" value="Pept_M10_metallopeptidase"/>
</dbReference>
<evidence type="ECO:0000256" key="3">
    <source>
        <dbReference type="ARBA" id="ARBA00022670"/>
    </source>
</evidence>
<evidence type="ECO:0000256" key="1">
    <source>
        <dbReference type="ARBA" id="ARBA00001947"/>
    </source>
</evidence>
<proteinExistence type="inferred from homology"/>
<keyword evidence="12" id="KW-1185">Reference proteome</keyword>
<evidence type="ECO:0000256" key="9">
    <source>
        <dbReference type="SAM" id="SignalP"/>
    </source>
</evidence>
<dbReference type="InterPro" id="IPR021190">
    <property type="entry name" value="Pept_M10A"/>
</dbReference>
<dbReference type="Pfam" id="PF00413">
    <property type="entry name" value="Peptidase_M10"/>
    <property type="match status" value="1"/>
</dbReference>
<reference evidence="11 12" key="1">
    <citation type="submission" date="2019-02" db="EMBL/GenBank/DDBJ databases">
        <title>Deep-cultivation of Planctomycetes and their phenomic and genomic characterization uncovers novel biology.</title>
        <authorList>
            <person name="Wiegand S."/>
            <person name="Jogler M."/>
            <person name="Boedeker C."/>
            <person name="Pinto D."/>
            <person name="Vollmers J."/>
            <person name="Rivas-Marin E."/>
            <person name="Kohn T."/>
            <person name="Peeters S.H."/>
            <person name="Heuer A."/>
            <person name="Rast P."/>
            <person name="Oberbeckmann S."/>
            <person name="Bunk B."/>
            <person name="Jeske O."/>
            <person name="Meyerdierks A."/>
            <person name="Storesund J.E."/>
            <person name="Kallscheuer N."/>
            <person name="Luecker S."/>
            <person name="Lage O.M."/>
            <person name="Pohl T."/>
            <person name="Merkel B.J."/>
            <person name="Hornburger P."/>
            <person name="Mueller R.-W."/>
            <person name="Bruemmer F."/>
            <person name="Labrenz M."/>
            <person name="Spormann A.M."/>
            <person name="Op Den Camp H."/>
            <person name="Overmann J."/>
            <person name="Amann R."/>
            <person name="Jetten M.S.M."/>
            <person name="Mascher T."/>
            <person name="Medema M.H."/>
            <person name="Devos D.P."/>
            <person name="Kaster A.-K."/>
            <person name="Ovreas L."/>
            <person name="Rohde M."/>
            <person name="Galperin M.Y."/>
            <person name="Jogler C."/>
        </authorList>
    </citation>
    <scope>NUCLEOTIDE SEQUENCE [LARGE SCALE GENOMIC DNA]</scope>
    <source>
        <strain evidence="11 12">Mal64</strain>
    </source>
</reference>
<dbReference type="SUPFAM" id="SSF55486">
    <property type="entry name" value="Metalloproteases ('zincins'), catalytic domain"/>
    <property type="match status" value="1"/>
</dbReference>
<evidence type="ECO:0000256" key="5">
    <source>
        <dbReference type="ARBA" id="ARBA00022729"/>
    </source>
</evidence>
<name>A0A5C5ZPM4_9BACT</name>
<evidence type="ECO:0000256" key="8">
    <source>
        <dbReference type="ARBA" id="ARBA00023049"/>
    </source>
</evidence>
<keyword evidence="5 9" id="KW-0732">Signal</keyword>
<evidence type="ECO:0000313" key="11">
    <source>
        <dbReference type="EMBL" id="TWT88333.1"/>
    </source>
</evidence>
<dbReference type="SMART" id="SM00235">
    <property type="entry name" value="ZnMc"/>
    <property type="match status" value="1"/>
</dbReference>
<evidence type="ECO:0000259" key="10">
    <source>
        <dbReference type="SMART" id="SM00235"/>
    </source>
</evidence>
<dbReference type="GO" id="GO:0030574">
    <property type="term" value="P:collagen catabolic process"/>
    <property type="evidence" value="ECO:0007669"/>
    <property type="project" value="TreeGrafter"/>
</dbReference>
<dbReference type="AlphaFoldDB" id="A0A5C5ZPM4"/>
<comment type="caution">
    <text evidence="11">The sequence shown here is derived from an EMBL/GenBank/DDBJ whole genome shotgun (WGS) entry which is preliminary data.</text>
</comment>